<dbReference type="InterPro" id="IPR001387">
    <property type="entry name" value="Cro/C1-type_HTH"/>
</dbReference>
<dbReference type="RefSeq" id="WP_117541096.1">
    <property type="nucleotide sequence ID" value="NZ_CABHNA010000054.1"/>
</dbReference>
<organism evidence="2 3">
    <name type="scientific">[Ruminococcus] torques</name>
    <dbReference type="NCBI Taxonomy" id="33039"/>
    <lineage>
        <taxon>Bacteria</taxon>
        <taxon>Bacillati</taxon>
        <taxon>Bacillota</taxon>
        <taxon>Clostridia</taxon>
        <taxon>Lachnospirales</taxon>
        <taxon>Lachnospiraceae</taxon>
        <taxon>Mediterraneibacter</taxon>
    </lineage>
</organism>
<dbReference type="AlphaFoldDB" id="A0A564TMX2"/>
<keyword evidence="3" id="KW-1185">Reference proteome</keyword>
<dbReference type="Proteomes" id="UP000363661">
    <property type="component" value="Unassembled WGS sequence"/>
</dbReference>
<evidence type="ECO:0000259" key="1">
    <source>
        <dbReference type="PROSITE" id="PS50943"/>
    </source>
</evidence>
<dbReference type="GO" id="GO:0003677">
    <property type="term" value="F:DNA binding"/>
    <property type="evidence" value="ECO:0007669"/>
    <property type="project" value="InterPro"/>
</dbReference>
<dbReference type="SMART" id="SM00530">
    <property type="entry name" value="HTH_XRE"/>
    <property type="match status" value="1"/>
</dbReference>
<dbReference type="InterPro" id="IPR010982">
    <property type="entry name" value="Lambda_DNA-bd_dom_sf"/>
</dbReference>
<evidence type="ECO:0000313" key="2">
    <source>
        <dbReference type="EMBL" id="VUX08592.1"/>
    </source>
</evidence>
<proteinExistence type="predicted"/>
<feature type="domain" description="HTH cro/C1-type" evidence="1">
    <location>
        <begin position="8"/>
        <end position="62"/>
    </location>
</feature>
<evidence type="ECO:0000313" key="3">
    <source>
        <dbReference type="Proteomes" id="UP000363661"/>
    </source>
</evidence>
<protein>
    <submittedName>
        <fullName evidence="2">Helix-turn-helix</fullName>
    </submittedName>
</protein>
<dbReference type="SUPFAM" id="SSF47413">
    <property type="entry name" value="lambda repressor-like DNA-binding domains"/>
    <property type="match status" value="1"/>
</dbReference>
<name>A0A564TMX2_9FIRM</name>
<reference evidence="2 3" key="1">
    <citation type="submission" date="2019-07" db="EMBL/GenBank/DDBJ databases">
        <authorList>
            <person name="Hibberd C M."/>
            <person name="Gehrig L. J."/>
            <person name="Chang H.-W."/>
            <person name="Venkatesh S."/>
        </authorList>
    </citation>
    <scope>NUCLEOTIDE SEQUENCE [LARGE SCALE GENOMIC DNA]</scope>
    <source>
        <strain evidence="2">Ruminococcus_torques_SSTS_Bg7063</strain>
    </source>
</reference>
<gene>
    <name evidence="2" type="ORF">RTSSTS7063_01468</name>
</gene>
<dbReference type="PROSITE" id="PS50943">
    <property type="entry name" value="HTH_CROC1"/>
    <property type="match status" value="1"/>
</dbReference>
<dbReference type="EMBL" id="CABHNA010000054">
    <property type="protein sequence ID" value="VUX08592.1"/>
    <property type="molecule type" value="Genomic_DNA"/>
</dbReference>
<dbReference type="Gene3D" id="1.10.260.40">
    <property type="entry name" value="lambda repressor-like DNA-binding domains"/>
    <property type="match status" value="1"/>
</dbReference>
<sequence length="115" mass="13458">MKFRPDRLIQLRTSMNISKAEAARQLNISAMTYGRYEKGEREPSYPSVSYIAQIFHCNIDFLYGTSDVMNCDYIVISRSESPELYSLVETLQQNHDIKDRILAYARELNRKEKRG</sequence>
<dbReference type="CDD" id="cd00093">
    <property type="entry name" value="HTH_XRE"/>
    <property type="match status" value="1"/>
</dbReference>
<accession>A0A564TMX2</accession>
<dbReference type="Pfam" id="PF01381">
    <property type="entry name" value="HTH_3"/>
    <property type="match status" value="1"/>
</dbReference>